<evidence type="ECO:0000313" key="1">
    <source>
        <dbReference type="EMBL" id="RFS83737.1"/>
    </source>
</evidence>
<sequence length="120" mass="12406">MRNIPVDISAMTFVCVSPPRPKLVSQETGEVKTDRNGQTVFTVGLSVADATGRVELLNVAVAGDQSVTIGEIVTPVGLVAFPWEAVLGGEKRWGVAFRADRIVPVSAAGAVDSSAAADVA</sequence>
<dbReference type="AlphaFoldDB" id="A0A372GEE0"/>
<name>A0A372GEE0_9ACTN</name>
<dbReference type="Proteomes" id="UP000262882">
    <property type="component" value="Unassembled WGS sequence"/>
</dbReference>
<comment type="caution">
    <text evidence="1">The sequence shown here is derived from an EMBL/GenBank/DDBJ whole genome shotgun (WGS) entry which is preliminary data.</text>
</comment>
<dbReference type="OrthoDB" id="3537399at2"/>
<organism evidence="1 2">
    <name type="scientific">Actinomadura spongiicola</name>
    <dbReference type="NCBI Taxonomy" id="2303421"/>
    <lineage>
        <taxon>Bacteria</taxon>
        <taxon>Bacillati</taxon>
        <taxon>Actinomycetota</taxon>
        <taxon>Actinomycetes</taxon>
        <taxon>Streptosporangiales</taxon>
        <taxon>Thermomonosporaceae</taxon>
        <taxon>Actinomadura</taxon>
    </lineage>
</organism>
<keyword evidence="2" id="KW-1185">Reference proteome</keyword>
<evidence type="ECO:0000313" key="2">
    <source>
        <dbReference type="Proteomes" id="UP000262882"/>
    </source>
</evidence>
<reference evidence="1 2" key="1">
    <citation type="submission" date="2018-08" db="EMBL/GenBank/DDBJ databases">
        <title>Actinomadura spongicola sp. nov., isolated from marine sponge Leucetta chagosensis.</title>
        <authorList>
            <person name="Li L."/>
            <person name="Lin H.W."/>
        </authorList>
    </citation>
    <scope>NUCLEOTIDE SEQUENCE [LARGE SCALE GENOMIC DNA]</scope>
    <source>
        <strain evidence="1 2">LHW52907</strain>
    </source>
</reference>
<evidence type="ECO:0008006" key="3">
    <source>
        <dbReference type="Google" id="ProtNLM"/>
    </source>
</evidence>
<protein>
    <recommendedName>
        <fullName evidence="3">Regulatory protein</fullName>
    </recommendedName>
</protein>
<proteinExistence type="predicted"/>
<dbReference type="RefSeq" id="WP_117401567.1">
    <property type="nucleotide sequence ID" value="NZ_QVNQ01000006.1"/>
</dbReference>
<dbReference type="EMBL" id="QVNQ01000006">
    <property type="protein sequence ID" value="RFS83737.1"/>
    <property type="molecule type" value="Genomic_DNA"/>
</dbReference>
<gene>
    <name evidence="1" type="ORF">D0T12_22265</name>
</gene>
<accession>A0A372GEE0</accession>